<name>A0A3B0MAI1_9RHOB</name>
<dbReference type="GO" id="GO:0009425">
    <property type="term" value="C:bacterial-type flagellum basal body"/>
    <property type="evidence" value="ECO:0007669"/>
    <property type="project" value="InterPro"/>
</dbReference>
<evidence type="ECO:0000256" key="10">
    <source>
        <dbReference type="RuleBase" id="RU364125"/>
    </source>
</evidence>
<protein>
    <recommendedName>
        <fullName evidence="10">Flagellar protein FliL</fullName>
    </recommendedName>
</protein>
<keyword evidence="5 10" id="KW-0145">Chemotaxis</keyword>
<dbReference type="InterPro" id="IPR005503">
    <property type="entry name" value="FliL"/>
</dbReference>
<evidence type="ECO:0000313" key="12">
    <source>
        <dbReference type="Proteomes" id="UP000272908"/>
    </source>
</evidence>
<dbReference type="GO" id="GO:0005886">
    <property type="term" value="C:plasma membrane"/>
    <property type="evidence" value="ECO:0007669"/>
    <property type="project" value="UniProtKB-SubCell"/>
</dbReference>
<evidence type="ECO:0000256" key="5">
    <source>
        <dbReference type="ARBA" id="ARBA00022500"/>
    </source>
</evidence>
<sequence length="153" mass="16238">MAKILPIVLILLGLGGGVGAGFALRPAPEPPSEDGAAPPPPIDAPVTELYVLEGQFLVPIVEQGSVTSIIVIELALEIDDTANLAVADKEPLLRDRMLQILFDHANIGGFEGMFTSSNNMALLRKSLLEAATQVMGRRVVFEVLITNILRNGA</sequence>
<keyword evidence="12" id="KW-1185">Reference proteome</keyword>
<organism evidence="11 12">
    <name type="scientific">Roseinatronobacter ekhonensis</name>
    <dbReference type="NCBI Taxonomy" id="254356"/>
    <lineage>
        <taxon>Bacteria</taxon>
        <taxon>Pseudomonadati</taxon>
        <taxon>Pseudomonadota</taxon>
        <taxon>Alphaproteobacteria</taxon>
        <taxon>Rhodobacterales</taxon>
        <taxon>Paracoccaceae</taxon>
        <taxon>Roseinatronobacter</taxon>
    </lineage>
</organism>
<gene>
    <name evidence="11" type="ORF">ROE7235_00484</name>
</gene>
<dbReference type="Proteomes" id="UP000272908">
    <property type="component" value="Unassembled WGS sequence"/>
</dbReference>
<dbReference type="OrthoDB" id="7864548at2"/>
<evidence type="ECO:0000313" key="11">
    <source>
        <dbReference type="EMBL" id="SUZ30758.1"/>
    </source>
</evidence>
<evidence type="ECO:0000256" key="2">
    <source>
        <dbReference type="ARBA" id="ARBA00004162"/>
    </source>
</evidence>
<evidence type="ECO:0000256" key="8">
    <source>
        <dbReference type="ARBA" id="ARBA00022989"/>
    </source>
</evidence>
<proteinExistence type="inferred from homology"/>
<keyword evidence="8" id="KW-1133">Transmembrane helix</keyword>
<comment type="function">
    <text evidence="1 10">Controls the rotational direction of flagella during chemotaxis.</text>
</comment>
<dbReference type="GO" id="GO:0006935">
    <property type="term" value="P:chemotaxis"/>
    <property type="evidence" value="ECO:0007669"/>
    <property type="project" value="UniProtKB-KW"/>
</dbReference>
<evidence type="ECO:0000256" key="4">
    <source>
        <dbReference type="ARBA" id="ARBA00022475"/>
    </source>
</evidence>
<keyword evidence="4" id="KW-1003">Cell membrane</keyword>
<evidence type="ECO:0000256" key="3">
    <source>
        <dbReference type="ARBA" id="ARBA00008281"/>
    </source>
</evidence>
<keyword evidence="10" id="KW-0997">Cell inner membrane</keyword>
<evidence type="ECO:0000256" key="7">
    <source>
        <dbReference type="ARBA" id="ARBA00022779"/>
    </source>
</evidence>
<comment type="subcellular location">
    <subcellularLocation>
        <location evidence="10">Cell inner membrane</location>
    </subcellularLocation>
    <subcellularLocation>
        <location evidence="2">Cell membrane</location>
        <topology evidence="2">Single-pass membrane protein</topology>
    </subcellularLocation>
</comment>
<evidence type="ECO:0000256" key="9">
    <source>
        <dbReference type="ARBA" id="ARBA00023136"/>
    </source>
</evidence>
<dbReference type="AlphaFoldDB" id="A0A3B0MAI1"/>
<keyword evidence="6" id="KW-0812">Transmembrane</keyword>
<dbReference type="Pfam" id="PF03748">
    <property type="entry name" value="FliL"/>
    <property type="match status" value="1"/>
</dbReference>
<reference evidence="12" key="1">
    <citation type="submission" date="2018-08" db="EMBL/GenBank/DDBJ databases">
        <authorList>
            <person name="Rodrigo-Torres L."/>
            <person name="Arahal R. D."/>
            <person name="Lucena T."/>
        </authorList>
    </citation>
    <scope>NUCLEOTIDE SEQUENCE [LARGE SCALE GENOMIC DNA]</scope>
    <source>
        <strain evidence="12">CECT 7235</strain>
    </source>
</reference>
<keyword evidence="9 10" id="KW-0472">Membrane</keyword>
<comment type="similarity">
    <text evidence="3 10">Belongs to the FliL family.</text>
</comment>
<dbReference type="GO" id="GO:0071973">
    <property type="term" value="P:bacterial-type flagellum-dependent cell motility"/>
    <property type="evidence" value="ECO:0007669"/>
    <property type="project" value="InterPro"/>
</dbReference>
<keyword evidence="7 10" id="KW-0283">Flagellar rotation</keyword>
<accession>A0A3B0MAI1</accession>
<evidence type="ECO:0000256" key="6">
    <source>
        <dbReference type="ARBA" id="ARBA00022692"/>
    </source>
</evidence>
<evidence type="ECO:0000256" key="1">
    <source>
        <dbReference type="ARBA" id="ARBA00002254"/>
    </source>
</evidence>
<dbReference type="EMBL" id="UIHC01000003">
    <property type="protein sequence ID" value="SUZ30758.1"/>
    <property type="molecule type" value="Genomic_DNA"/>
</dbReference>
<dbReference type="RefSeq" id="WP_121093060.1">
    <property type="nucleotide sequence ID" value="NZ_UIHC01000003.1"/>
</dbReference>